<evidence type="ECO:0000259" key="7">
    <source>
        <dbReference type="Pfam" id="PF01386"/>
    </source>
</evidence>
<comment type="function">
    <text evidence="5">This is one of the proteins that binds to the 5S RNA in the ribosome where it forms part of the central protuberance.</text>
</comment>
<comment type="caution">
    <text evidence="9">The sequence shown here is derived from an EMBL/GenBank/DDBJ whole genome shotgun (WGS) entry which is preliminary data.</text>
</comment>
<gene>
    <name evidence="5" type="primary">rplY</name>
    <name evidence="5" type="synonym">ctc</name>
    <name evidence="9" type="ORF">A3A90_02720</name>
</gene>
<dbReference type="GO" id="GO:0006412">
    <property type="term" value="P:translation"/>
    <property type="evidence" value="ECO:0007669"/>
    <property type="project" value="UniProtKB-UniRule"/>
</dbReference>
<evidence type="ECO:0000256" key="4">
    <source>
        <dbReference type="ARBA" id="ARBA00023274"/>
    </source>
</evidence>
<dbReference type="CDD" id="cd00495">
    <property type="entry name" value="Ribosomal_L25_TL5_CTC"/>
    <property type="match status" value="1"/>
</dbReference>
<dbReference type="InterPro" id="IPR037121">
    <property type="entry name" value="Ribosomal_bL25_C"/>
</dbReference>
<keyword evidence="4 5" id="KW-0687">Ribonucleoprotein</keyword>
<name>A0A1G2TV99_9BACT</name>
<keyword evidence="2 5" id="KW-0694">RNA-binding</keyword>
<dbReference type="InterPro" id="IPR020930">
    <property type="entry name" value="Ribosomal_uL5_bac-type"/>
</dbReference>
<dbReference type="InterPro" id="IPR020057">
    <property type="entry name" value="Ribosomal_bL25_b-dom"/>
</dbReference>
<dbReference type="InterPro" id="IPR001021">
    <property type="entry name" value="Ribosomal_bL25_long"/>
</dbReference>
<accession>A0A1G2TV99</accession>
<dbReference type="InterPro" id="IPR011035">
    <property type="entry name" value="Ribosomal_bL25/Gln-tRNA_synth"/>
</dbReference>
<evidence type="ECO:0000256" key="6">
    <source>
        <dbReference type="SAM" id="MobiDB-lite"/>
    </source>
</evidence>
<evidence type="ECO:0000256" key="5">
    <source>
        <dbReference type="HAMAP-Rule" id="MF_01334"/>
    </source>
</evidence>
<protein>
    <recommendedName>
        <fullName evidence="5">Large ribosomal subunit protein bL25</fullName>
    </recommendedName>
    <alternativeName>
        <fullName evidence="5">General stress protein CTC</fullName>
    </alternativeName>
</protein>
<feature type="compositionally biased region" description="Basic and acidic residues" evidence="6">
    <location>
        <begin position="198"/>
        <end position="223"/>
    </location>
</feature>
<feature type="domain" description="Large ribosomal subunit protein bL25 L25" evidence="7">
    <location>
        <begin position="5"/>
        <end position="89"/>
    </location>
</feature>
<keyword evidence="1 5" id="KW-0699">rRNA-binding</keyword>
<feature type="domain" description="Large ribosomal subunit protein bL25 beta" evidence="8">
    <location>
        <begin position="97"/>
        <end position="181"/>
    </location>
</feature>
<dbReference type="Gene3D" id="2.40.240.10">
    <property type="entry name" value="Ribosomal Protein L25, Chain P"/>
    <property type="match status" value="1"/>
</dbReference>
<comment type="subunit">
    <text evidence="5">Part of the 50S ribosomal subunit; part of the 5S rRNA/L5/L18/L25 subcomplex. Contacts the 5S rRNA. Binds to the 5S rRNA independently of L5 and L18.</text>
</comment>
<organism evidence="9 10">
    <name type="scientific">Candidatus Zambryskibacteria bacterium RIFCSPLOWO2_01_FULL_35_19</name>
    <dbReference type="NCBI Taxonomy" id="1802757"/>
    <lineage>
        <taxon>Bacteria</taxon>
        <taxon>Candidatus Zambryskiibacteriota</taxon>
    </lineage>
</organism>
<dbReference type="PANTHER" id="PTHR33284:SF1">
    <property type="entry name" value="RIBOSOMAL PROTEIN L25_GLN-TRNA SYNTHETASE, ANTI-CODON-BINDING DOMAIN-CONTAINING PROTEIN"/>
    <property type="match status" value="1"/>
</dbReference>
<dbReference type="Pfam" id="PF01386">
    <property type="entry name" value="Ribosomal_L25p"/>
    <property type="match status" value="1"/>
</dbReference>
<evidence type="ECO:0000313" key="9">
    <source>
        <dbReference type="EMBL" id="OHB01134.1"/>
    </source>
</evidence>
<dbReference type="NCBIfam" id="TIGR00731">
    <property type="entry name" value="bL25_bact_ctc"/>
    <property type="match status" value="1"/>
</dbReference>
<sequence length="223" mass="24790">MTINIKAEKRDKFGKLKNLRKEEFLPAVYYGHKNKSTSIQIKKSDFLKAWKNAGESTVINLVTPEGELGALIHDIDLDPLTNEPRHADFYIFEKGHKIEIEIPIEFVGISPAIKDLGGSLIKILRTLKIESEPSNLPHQIEVDISSITELEGQILAKDIILPKGVELVENPDEVVVTVATAKEEEIEEAPVADLSQIEVEKKGKKEADSTESSVEPKEGDSKE</sequence>
<dbReference type="GO" id="GO:0008097">
    <property type="term" value="F:5S rRNA binding"/>
    <property type="evidence" value="ECO:0007669"/>
    <property type="project" value="InterPro"/>
</dbReference>
<dbReference type="GO" id="GO:0003735">
    <property type="term" value="F:structural constituent of ribosome"/>
    <property type="evidence" value="ECO:0007669"/>
    <property type="project" value="InterPro"/>
</dbReference>
<proteinExistence type="inferred from homology"/>
<keyword evidence="3 5" id="KW-0689">Ribosomal protein</keyword>
<evidence type="ECO:0000256" key="3">
    <source>
        <dbReference type="ARBA" id="ARBA00022980"/>
    </source>
</evidence>
<dbReference type="AlphaFoldDB" id="A0A1G2TV99"/>
<dbReference type="PANTHER" id="PTHR33284">
    <property type="entry name" value="RIBOSOMAL PROTEIN L25/GLN-TRNA SYNTHETASE, ANTI-CODON-BINDING DOMAIN-CONTAINING PROTEIN"/>
    <property type="match status" value="1"/>
</dbReference>
<dbReference type="Proteomes" id="UP000178404">
    <property type="component" value="Unassembled WGS sequence"/>
</dbReference>
<comment type="similarity">
    <text evidence="5">Belongs to the bacterial ribosomal protein bL25 family. CTC subfamily.</text>
</comment>
<dbReference type="Pfam" id="PF14693">
    <property type="entry name" value="Ribosomal_TL5_C"/>
    <property type="match status" value="1"/>
</dbReference>
<evidence type="ECO:0000256" key="2">
    <source>
        <dbReference type="ARBA" id="ARBA00022884"/>
    </source>
</evidence>
<dbReference type="SUPFAM" id="SSF50715">
    <property type="entry name" value="Ribosomal protein L25-like"/>
    <property type="match status" value="1"/>
</dbReference>
<dbReference type="EMBL" id="MHWA01000020">
    <property type="protein sequence ID" value="OHB01134.1"/>
    <property type="molecule type" value="Genomic_DNA"/>
</dbReference>
<dbReference type="Gene3D" id="2.170.120.20">
    <property type="entry name" value="Ribosomal protein L25, beta domain"/>
    <property type="match status" value="1"/>
</dbReference>
<feature type="region of interest" description="Disordered" evidence="6">
    <location>
        <begin position="187"/>
        <end position="223"/>
    </location>
</feature>
<dbReference type="InterPro" id="IPR020056">
    <property type="entry name" value="Rbsml_bL25/Gln-tRNA_synth_N"/>
</dbReference>
<dbReference type="HAMAP" id="MF_01334">
    <property type="entry name" value="Ribosomal_bL25_CTC"/>
    <property type="match status" value="1"/>
</dbReference>
<evidence type="ECO:0000256" key="1">
    <source>
        <dbReference type="ARBA" id="ARBA00022730"/>
    </source>
</evidence>
<dbReference type="InterPro" id="IPR029751">
    <property type="entry name" value="Ribosomal_L25_dom"/>
</dbReference>
<reference evidence="9 10" key="1">
    <citation type="journal article" date="2016" name="Nat. Commun.">
        <title>Thousands of microbial genomes shed light on interconnected biogeochemical processes in an aquifer system.</title>
        <authorList>
            <person name="Anantharaman K."/>
            <person name="Brown C.T."/>
            <person name="Hug L.A."/>
            <person name="Sharon I."/>
            <person name="Castelle C.J."/>
            <person name="Probst A.J."/>
            <person name="Thomas B.C."/>
            <person name="Singh A."/>
            <person name="Wilkins M.J."/>
            <person name="Karaoz U."/>
            <person name="Brodie E.L."/>
            <person name="Williams K.H."/>
            <person name="Hubbard S.S."/>
            <person name="Banfield J.F."/>
        </authorList>
    </citation>
    <scope>NUCLEOTIDE SEQUENCE [LARGE SCALE GENOMIC DNA]</scope>
</reference>
<evidence type="ECO:0000259" key="8">
    <source>
        <dbReference type="Pfam" id="PF14693"/>
    </source>
</evidence>
<evidence type="ECO:0000313" key="10">
    <source>
        <dbReference type="Proteomes" id="UP000178404"/>
    </source>
</evidence>
<dbReference type="GO" id="GO:0022625">
    <property type="term" value="C:cytosolic large ribosomal subunit"/>
    <property type="evidence" value="ECO:0007669"/>
    <property type="project" value="TreeGrafter"/>
</dbReference>